<keyword evidence="3" id="KW-1185">Reference proteome</keyword>
<protein>
    <submittedName>
        <fullName evidence="2">Uncharacterized protein</fullName>
    </submittedName>
</protein>
<evidence type="ECO:0000256" key="1">
    <source>
        <dbReference type="SAM" id="MobiDB-lite"/>
    </source>
</evidence>
<evidence type="ECO:0000313" key="2">
    <source>
        <dbReference type="EMBL" id="KAH9293324.1"/>
    </source>
</evidence>
<evidence type="ECO:0000313" key="3">
    <source>
        <dbReference type="Proteomes" id="UP000824469"/>
    </source>
</evidence>
<gene>
    <name evidence="2" type="ORF">KI387_041472</name>
</gene>
<reference evidence="2 3" key="1">
    <citation type="journal article" date="2021" name="Nat. Plants">
        <title>The Taxus genome provides insights into paclitaxel biosynthesis.</title>
        <authorList>
            <person name="Xiong X."/>
            <person name="Gou J."/>
            <person name="Liao Q."/>
            <person name="Li Y."/>
            <person name="Zhou Q."/>
            <person name="Bi G."/>
            <person name="Li C."/>
            <person name="Du R."/>
            <person name="Wang X."/>
            <person name="Sun T."/>
            <person name="Guo L."/>
            <person name="Liang H."/>
            <person name="Lu P."/>
            <person name="Wu Y."/>
            <person name="Zhang Z."/>
            <person name="Ro D.K."/>
            <person name="Shang Y."/>
            <person name="Huang S."/>
            <person name="Yan J."/>
        </authorList>
    </citation>
    <scope>NUCLEOTIDE SEQUENCE [LARGE SCALE GENOMIC DNA]</scope>
    <source>
        <strain evidence="2">Ta-2019</strain>
    </source>
</reference>
<organism evidence="2 3">
    <name type="scientific">Taxus chinensis</name>
    <name type="common">Chinese yew</name>
    <name type="synonym">Taxus wallichiana var. chinensis</name>
    <dbReference type="NCBI Taxonomy" id="29808"/>
    <lineage>
        <taxon>Eukaryota</taxon>
        <taxon>Viridiplantae</taxon>
        <taxon>Streptophyta</taxon>
        <taxon>Embryophyta</taxon>
        <taxon>Tracheophyta</taxon>
        <taxon>Spermatophyta</taxon>
        <taxon>Pinopsida</taxon>
        <taxon>Pinidae</taxon>
        <taxon>Conifers II</taxon>
        <taxon>Cupressales</taxon>
        <taxon>Taxaceae</taxon>
        <taxon>Taxus</taxon>
    </lineage>
</organism>
<feature type="compositionally biased region" description="Basic and acidic residues" evidence="1">
    <location>
        <begin position="35"/>
        <end position="48"/>
    </location>
</feature>
<sequence>SIKKDDSQWIPRVAHELELEHILVTTRAEAVHAREMPRPRTLVSREEVYMESTPDPAHQKEVYQETMD</sequence>
<accession>A0AA38C9R6</accession>
<dbReference type="Proteomes" id="UP000824469">
    <property type="component" value="Unassembled WGS sequence"/>
</dbReference>
<feature type="non-terminal residue" evidence="2">
    <location>
        <position position="1"/>
    </location>
</feature>
<comment type="caution">
    <text evidence="2">The sequence shown here is derived from an EMBL/GenBank/DDBJ whole genome shotgun (WGS) entry which is preliminary data.</text>
</comment>
<feature type="non-terminal residue" evidence="2">
    <location>
        <position position="68"/>
    </location>
</feature>
<feature type="region of interest" description="Disordered" evidence="1">
    <location>
        <begin position="35"/>
        <end position="68"/>
    </location>
</feature>
<proteinExistence type="predicted"/>
<name>A0AA38C9R6_TAXCH</name>
<dbReference type="EMBL" id="JAHRHJ020001275">
    <property type="protein sequence ID" value="KAH9293324.1"/>
    <property type="molecule type" value="Genomic_DNA"/>
</dbReference>
<feature type="compositionally biased region" description="Basic and acidic residues" evidence="1">
    <location>
        <begin position="57"/>
        <end position="68"/>
    </location>
</feature>
<dbReference type="AlphaFoldDB" id="A0AA38C9R6"/>